<feature type="region of interest" description="Disordered" evidence="1">
    <location>
        <begin position="14"/>
        <end position="114"/>
    </location>
</feature>
<feature type="compositionally biased region" description="Polar residues" evidence="1">
    <location>
        <begin position="26"/>
        <end position="46"/>
    </location>
</feature>
<evidence type="ECO:0000256" key="1">
    <source>
        <dbReference type="SAM" id="MobiDB-lite"/>
    </source>
</evidence>
<dbReference type="AlphaFoldDB" id="A0A077WDQ8"/>
<proteinExistence type="predicted"/>
<reference evidence="2" key="1">
    <citation type="journal article" date="2014" name="Genome Announc.">
        <title>De novo whole-genome sequence and genome annotation of Lichtheimia ramosa.</title>
        <authorList>
            <person name="Linde J."/>
            <person name="Schwartze V."/>
            <person name="Binder U."/>
            <person name="Lass-Florl C."/>
            <person name="Voigt K."/>
            <person name="Horn F."/>
        </authorList>
    </citation>
    <scope>NUCLEOTIDE SEQUENCE</scope>
    <source>
        <strain evidence="2">JMRC FSU:6197</strain>
    </source>
</reference>
<feature type="compositionally biased region" description="Basic residues" evidence="1">
    <location>
        <begin position="14"/>
        <end position="23"/>
    </location>
</feature>
<sequence>MSFFNKIIDKAKHGAHLHHHHHHQSDSSLPASANNNDHITNTSNTGEDTKLGIHTPHSSTCSAEQHNQQQQQNKAAAATNTTMTPSNNNTAAAGYVTPRASVDTPSTQNNDNPVKMEVDGKYLVHFL</sequence>
<protein>
    <submittedName>
        <fullName evidence="2">Uncharacterized protein</fullName>
    </submittedName>
</protein>
<name>A0A077WDQ8_9FUNG</name>
<gene>
    <name evidence="2" type="ORF">LRAMOSA07292</name>
</gene>
<evidence type="ECO:0000313" key="2">
    <source>
        <dbReference type="EMBL" id="CDS04762.1"/>
    </source>
</evidence>
<accession>A0A077WDQ8</accession>
<feature type="compositionally biased region" description="Polar residues" evidence="1">
    <location>
        <begin position="103"/>
        <end position="112"/>
    </location>
</feature>
<feature type="compositionally biased region" description="Low complexity" evidence="1">
    <location>
        <begin position="63"/>
        <end position="93"/>
    </location>
</feature>
<organism evidence="2">
    <name type="scientific">Lichtheimia ramosa</name>
    <dbReference type="NCBI Taxonomy" id="688394"/>
    <lineage>
        <taxon>Eukaryota</taxon>
        <taxon>Fungi</taxon>
        <taxon>Fungi incertae sedis</taxon>
        <taxon>Mucoromycota</taxon>
        <taxon>Mucoromycotina</taxon>
        <taxon>Mucoromycetes</taxon>
        <taxon>Mucorales</taxon>
        <taxon>Lichtheimiaceae</taxon>
        <taxon>Lichtheimia</taxon>
    </lineage>
</organism>
<dbReference type="EMBL" id="LK023315">
    <property type="protein sequence ID" value="CDS04762.1"/>
    <property type="molecule type" value="Genomic_DNA"/>
</dbReference>